<evidence type="ECO:0000313" key="4">
    <source>
        <dbReference type="EMBL" id="KAF5358572.1"/>
    </source>
</evidence>
<comment type="similarity">
    <text evidence="3">Belongs to the ustYa family.</text>
</comment>
<gene>
    <name evidence="4" type="ORF">D9757_012958</name>
    <name evidence="5" type="ORF">D9757_012960</name>
</gene>
<evidence type="ECO:0000256" key="2">
    <source>
        <dbReference type="ARBA" id="ARBA00023002"/>
    </source>
</evidence>
<sequence>MNVNVIAYIGDDYPSEIPMLMSPAAMKFNETGHYDLFSVEEWKTVIPKGHGWVHMGPQGRPFAVTMYHQFHCLLSIRQAIEEAMADPASQRNAGHSSHTNHCFSYLRQGLLCKSDTTLEPTKEIILPGNKIGAAASGSGVLHKCADWVKVRNYVEENYETYLKQLPKDH</sequence>
<comment type="pathway">
    <text evidence="1">Mycotoxin biosynthesis.</text>
</comment>
<evidence type="ECO:0000313" key="5">
    <source>
        <dbReference type="EMBL" id="KAF5358578.1"/>
    </source>
</evidence>
<proteinExistence type="inferred from homology"/>
<dbReference type="PANTHER" id="PTHR33365:SF11">
    <property type="entry name" value="TAT PATHWAY SIGNAL SEQUENCE"/>
    <property type="match status" value="1"/>
</dbReference>
<evidence type="ECO:0000256" key="1">
    <source>
        <dbReference type="ARBA" id="ARBA00004685"/>
    </source>
</evidence>
<accession>A0A8H5G592</accession>
<dbReference type="Pfam" id="PF11807">
    <property type="entry name" value="UstYa"/>
    <property type="match status" value="1"/>
</dbReference>
<keyword evidence="2" id="KW-0560">Oxidoreductase</keyword>
<dbReference type="AlphaFoldDB" id="A0A8H5G592"/>
<dbReference type="Proteomes" id="UP000518752">
    <property type="component" value="Unassembled WGS sequence"/>
</dbReference>
<dbReference type="OrthoDB" id="3687641at2759"/>
<dbReference type="GO" id="GO:0043386">
    <property type="term" value="P:mycotoxin biosynthetic process"/>
    <property type="evidence" value="ECO:0007669"/>
    <property type="project" value="InterPro"/>
</dbReference>
<name>A0A8H5G592_9AGAR</name>
<dbReference type="PANTHER" id="PTHR33365">
    <property type="entry name" value="YALI0B05434P"/>
    <property type="match status" value="1"/>
</dbReference>
<keyword evidence="6" id="KW-1185">Reference proteome</keyword>
<comment type="caution">
    <text evidence="5">The sequence shown here is derived from an EMBL/GenBank/DDBJ whole genome shotgun (WGS) entry which is preliminary data.</text>
</comment>
<dbReference type="GO" id="GO:0016491">
    <property type="term" value="F:oxidoreductase activity"/>
    <property type="evidence" value="ECO:0007669"/>
    <property type="project" value="UniProtKB-KW"/>
</dbReference>
<dbReference type="EMBL" id="JAACJN010000233">
    <property type="protein sequence ID" value="KAF5358572.1"/>
    <property type="molecule type" value="Genomic_DNA"/>
</dbReference>
<protein>
    <submittedName>
        <fullName evidence="5">Uncharacterized protein</fullName>
    </submittedName>
</protein>
<evidence type="ECO:0000313" key="6">
    <source>
        <dbReference type="Proteomes" id="UP000518752"/>
    </source>
</evidence>
<dbReference type="EMBL" id="JAACJN010000233">
    <property type="protein sequence ID" value="KAF5358578.1"/>
    <property type="molecule type" value="Genomic_DNA"/>
</dbReference>
<reference evidence="5 6" key="1">
    <citation type="journal article" date="2020" name="ISME J.">
        <title>Uncovering the hidden diversity of litter-decomposition mechanisms in mushroom-forming fungi.</title>
        <authorList>
            <person name="Floudas D."/>
            <person name="Bentzer J."/>
            <person name="Ahren D."/>
            <person name="Johansson T."/>
            <person name="Persson P."/>
            <person name="Tunlid A."/>
        </authorList>
    </citation>
    <scope>NUCLEOTIDE SEQUENCE [LARGE SCALE GENOMIC DNA]</scope>
    <source>
        <strain evidence="5 6">CBS 406.79</strain>
    </source>
</reference>
<dbReference type="InterPro" id="IPR021765">
    <property type="entry name" value="UstYa-like"/>
</dbReference>
<evidence type="ECO:0000256" key="3">
    <source>
        <dbReference type="ARBA" id="ARBA00035112"/>
    </source>
</evidence>
<organism evidence="5 6">
    <name type="scientific">Collybiopsis confluens</name>
    <dbReference type="NCBI Taxonomy" id="2823264"/>
    <lineage>
        <taxon>Eukaryota</taxon>
        <taxon>Fungi</taxon>
        <taxon>Dikarya</taxon>
        <taxon>Basidiomycota</taxon>
        <taxon>Agaricomycotina</taxon>
        <taxon>Agaricomycetes</taxon>
        <taxon>Agaricomycetidae</taxon>
        <taxon>Agaricales</taxon>
        <taxon>Marasmiineae</taxon>
        <taxon>Omphalotaceae</taxon>
        <taxon>Collybiopsis</taxon>
    </lineage>
</organism>